<dbReference type="EMBL" id="CP044543">
    <property type="protein sequence ID" value="QFI76502.1"/>
    <property type="molecule type" value="Genomic_DNA"/>
</dbReference>
<organism evidence="1 2">
    <name type="scientific">Bradyrhizobium betae</name>
    <dbReference type="NCBI Taxonomy" id="244734"/>
    <lineage>
        <taxon>Bacteria</taxon>
        <taxon>Pseudomonadati</taxon>
        <taxon>Pseudomonadota</taxon>
        <taxon>Alphaproteobacteria</taxon>
        <taxon>Hyphomicrobiales</taxon>
        <taxon>Nitrobacteraceae</taxon>
        <taxon>Bradyrhizobium</taxon>
    </lineage>
</organism>
<proteinExistence type="predicted"/>
<sequence length="266" mass="29789">MTSSSCLYTGQVVHRRFLPRAHRLRYRAFWMLLDLSEIDSLSKKLTFFSRNRFNLASFHDSDHGDGGDLPLPKQVRALLRQAGCQADQLTIKLLCMPRILGYGFNPLSVYFCIRQDGPLEAIIYEVHNTFGERHSYVMPVQGNVQGAASEIVEQHCPKGFYVSPFLGMDMSYGFRVRPPAAQVEVSIHGKENDKTIIAASLSGARRELTDGTLIKAFASHPLLTLKVIAGIHWHALRMVLKGFRFQPRPQAAHGAAETVNSRGIQP</sequence>
<dbReference type="KEGG" id="bbet:F8237_31385"/>
<accession>A0A5P6PDT6</accession>
<dbReference type="Pfam" id="PF07103">
    <property type="entry name" value="DUF1365"/>
    <property type="match status" value="1"/>
</dbReference>
<evidence type="ECO:0000313" key="1">
    <source>
        <dbReference type="EMBL" id="QFI76502.1"/>
    </source>
</evidence>
<gene>
    <name evidence="1" type="ORF">F8237_31385</name>
</gene>
<dbReference type="PANTHER" id="PTHR33973:SF4">
    <property type="entry name" value="OS07G0153300 PROTEIN"/>
    <property type="match status" value="1"/>
</dbReference>
<dbReference type="AlphaFoldDB" id="A0A5P6PDT6"/>
<dbReference type="OrthoDB" id="9778801at2"/>
<reference evidence="2" key="1">
    <citation type="submission" date="2019-10" db="EMBL/GenBank/DDBJ databases">
        <title>Complete Genome Sequence of Bradyrhizobium betae type strain PL7HG1T.</title>
        <authorList>
            <person name="Bromfield E.S.P."/>
            <person name="Cloutier S."/>
        </authorList>
    </citation>
    <scope>NUCLEOTIDE SEQUENCE [LARGE SCALE GENOMIC DNA]</scope>
    <source>
        <strain evidence="2">PL7HG1</strain>
    </source>
</reference>
<evidence type="ECO:0000313" key="2">
    <source>
        <dbReference type="Proteomes" id="UP000325641"/>
    </source>
</evidence>
<dbReference type="RefSeq" id="WP_151649963.1">
    <property type="nucleotide sequence ID" value="NZ_CP044543.1"/>
</dbReference>
<name>A0A5P6PDT6_9BRAD</name>
<dbReference type="PANTHER" id="PTHR33973">
    <property type="entry name" value="OS07G0153300 PROTEIN"/>
    <property type="match status" value="1"/>
</dbReference>
<dbReference type="InterPro" id="IPR010775">
    <property type="entry name" value="DUF1365"/>
</dbReference>
<protein>
    <submittedName>
        <fullName evidence="1">DUF1365 domain-containing protein</fullName>
    </submittedName>
</protein>
<dbReference type="Proteomes" id="UP000325641">
    <property type="component" value="Chromosome"/>
</dbReference>